<dbReference type="InterPro" id="IPR010221">
    <property type="entry name" value="VCBS_dom"/>
</dbReference>
<evidence type="ECO:0000256" key="3">
    <source>
        <dbReference type="SAM" id="MobiDB-lite"/>
    </source>
</evidence>
<dbReference type="PROSITE" id="PS50268">
    <property type="entry name" value="CADHERIN_2"/>
    <property type="match status" value="2"/>
</dbReference>
<gene>
    <name evidence="5" type="ORF">JAZ04_15005</name>
</gene>
<dbReference type="GO" id="GO:0016020">
    <property type="term" value="C:membrane"/>
    <property type="evidence" value="ECO:0007669"/>
    <property type="project" value="InterPro"/>
</dbReference>
<comment type="caution">
    <text evidence="5">The sequence shown here is derived from an EMBL/GenBank/DDBJ whole genome shotgun (WGS) entry which is preliminary data.</text>
</comment>
<dbReference type="NCBIfam" id="NF012211">
    <property type="entry name" value="tand_rpt_95"/>
    <property type="match status" value="9"/>
</dbReference>
<dbReference type="SMART" id="SM00560">
    <property type="entry name" value="LamGL"/>
    <property type="match status" value="1"/>
</dbReference>
<dbReference type="SUPFAM" id="SSF49899">
    <property type="entry name" value="Concanavalin A-like lectins/glucanases"/>
    <property type="match status" value="1"/>
</dbReference>
<accession>A0A9E4N1U0</accession>
<dbReference type="Pfam" id="PF16184">
    <property type="entry name" value="Cadherin_3"/>
    <property type="match status" value="2"/>
</dbReference>
<evidence type="ECO:0000313" key="5">
    <source>
        <dbReference type="EMBL" id="MCG7940145.1"/>
    </source>
</evidence>
<dbReference type="NCBIfam" id="TIGR01965">
    <property type="entry name" value="VCBS_repeat"/>
    <property type="match status" value="3"/>
</dbReference>
<dbReference type="Gene3D" id="2.60.120.200">
    <property type="match status" value="1"/>
</dbReference>
<dbReference type="InterPro" id="IPR013320">
    <property type="entry name" value="ConA-like_dom_sf"/>
</dbReference>
<sequence length="2489" mass="258979">MKRRRSNTQTNTLVCEELEPRLLLSADLAGAAIDLIGNDTEQPANEADLQTIETALQSENQFHSNPPEPTPRELVIIDPATPDYESMLDDLLSRNDDARQFEIVLLTSGVDGIDQISEILAEYDGLDAIHLISHGSEGEIRLGDTNLDLELLQQSVEQITTWGEALTAEGDWLIYGCDIASTSSGEQFIEQFAALTGADIAASDDATGQTRTGGDWQLEYRVGSIETGIAFTRPLQENWGGTLDIVTGLVGHYSFDEGGGGTALDSSVSGNHGTLVGGPAYTTGQVGSNALNFNGDFDRVEIPDNAATNFGIGDFTVAFWFNSTQSGTTARLAGDMDGGDGYVFYTTGGGDITFQVTSGIDSVALTTGGLFDGNWHHVVGTVSGSDWLLYVDNILADAINNPFVGNIDNVNTLRIGASSASHNEYDGLIDEVRLYDRTLTSGDVTELFLDANDAPVLNSASLSISEGETVTLSGTNFSVTDPEENSFTYTVSSLSGGYFQLSSNPGVSITSFTTANLNGSLVQFVDDDNEVAPSFSVSANDGFNDSNTLAASVTYTPVNDDPNITNLDGDICNYTEGDGVILLEQGGDIAVSDPDSGNFAGGSLTVEVDSGLQAAEDVFSIFNQGTAGGEIGFNGSDVTYSGTVIGSVTGGTGIDPLTVSLNSNSSLAAISALIRNFTYENSNGDNPTGGSRSITIDLSDGDGGASVTQNLTLNVSSVNDAPVVDLNGSDGAGVDFAVTFTEDAGAVNLVDTDATISDAETTLYENLSINLSNFVDGSSEQIVIAGYTFSYGTADIVTRSVGGTSFVIDFDGSGFNVTLNGLGWMPEADLQTLLRGVTYENTSQDPTAGDRTVNIFAQDSDLLSGPTVTSTITVNPQNDTPTATDNTNSVSESGFVSGNVITDDSGSGVDSDPEGDSLQVTLVAGGAYTPGLPVTLASGAQVTFQANGTYSYNTNGQFEGLGAGGSVDDSFTYQISDGNGGSATATVTITVNGSNDIPSITNAALSVSEGETVTLGDANFAISDADSVAFSYNLSGITGGYFQLSTNAGVSITNFSSAELSGGLVQFVDDGNEIAPTFSVTVNDGLADSNTLAALISYTQTNDAPVNTVPGSASTSEDVVFSFTGGNQIQINDSDHNGATLQVHLNIGSGGLLNLGDTTGLVFSAGDGANDANMVFTGTLADINAALLTLTFTPDADFSGDVNFTITTNDQGNSGNDPGLTGDAGSEQDSDSLTITVNPVNDNPVAHDDSISLNEGGTTSTLVGGSPTVLNNDTELGDTPVTVSLVTDVNYGTLTLNSDGTFSYTHNGSENFTDNFTYRLTDNDGQTSDATVNITITPVSDTLPVANDDSLSLAQGGTATTLTGGSATVLNNDTGLSDTPATVSLVTDVTNGTLILNGDGTFSYTHDGSSNLLDAFTYRVTDNDGQTSDASVSISVTPAVDAIPTANADTISLAEGGTATTLVGGSATVLNNDTGLDDTPVTISLVTDVSYGALSLNSDGTFTYTHNGSENFTDSFTYRVTDNDGDMADASVTINVTPVSDTTPLANMDSISLTEGGTATSLVGGSITVLNNDTNLADTPVTVSLVTDVNYGTLSLNSDGTFSYTHNGSENFTDSFTYRVTDNDGDMADASVTINVTPVSDTTPLANMDSISLTEGGTATSLVGGSATVLNNDTGLDDTPVTVSLVTDVNYGTLTLNSDGTFSYTHNGSEDFTDSFTYRLTDNDGQTSDATVNITITPVSDSLPVANDDSLSLAQGGTATTLTGGSATVLNNDTGLSDTPATVSLVTDVTNGTLILNGDGTFSYTHDGSSNLLDAFTYRVTDNDGQTSDASVSISVTPAVDAIPTANADTISLAEGGTATTLVGGSATVLNNDTGLDDTPVTVSLVTDVNYGTLMLNSDGTFSYTHDGSNNLTDSFVYRVTDSGGDASETTVVINVISNNSAPVASDLAITVLENGIYSGNLPPALDDDGNRVIYQLETIPTQGSVTVEDDGRFNYSPDADYHGPDSFVFTVRDASGNENSYLVEISVISVNDAPVISSHGASEHAVLSVEENSTFVTQITADDPDNDTLSFAIESGADLGFFMIDPLSGELRFSDAPDVENPVDADQDNLYQIRVLVSDGNGGTDSQLLTIEVTDVDEFDVGLLMDIEQTPDIINPTDSLSAGVGITAWAEDPDASSNRITYSLDDNSNGLFTINPSTGVVTLVSAVEDLDTTQYEITVRATSTDGSYSLKSFSITLHSLIEPPPESEEPYLDDIIYDLAPSETTPSDQSPPDHSMEPTEPLPASTVEDALSDSTQDVALSDKLILVADPQPSVSDTDRQTIDRFDRSLFNSEGRNSNSDGSMRIQATATSAAELPQINTLNNDLVEVPDTIWELLDAMNQEMSDHRTEQTSNDGIVLKSATFGTLTLSAGYVAWLLRAGVLSASLLSFSPLWRQIDPLPVLSANAKRNSERPEHSAEEDPQDKRVAKLFDRKKTPKSGQAPQSRMDV</sequence>
<keyword evidence="2" id="KW-1015">Disulfide bond</keyword>
<keyword evidence="1" id="KW-0732">Signal</keyword>
<feature type="compositionally biased region" description="Basic and acidic residues" evidence="3">
    <location>
        <begin position="2449"/>
        <end position="2474"/>
    </location>
</feature>
<dbReference type="Pfam" id="PF14252">
    <property type="entry name" value="DUF4347"/>
    <property type="match status" value="1"/>
</dbReference>
<dbReference type="Pfam" id="PF00028">
    <property type="entry name" value="Cadherin"/>
    <property type="match status" value="1"/>
</dbReference>
<feature type="compositionally biased region" description="Polar residues" evidence="3">
    <location>
        <begin position="2478"/>
        <end position="2489"/>
    </location>
</feature>
<evidence type="ECO:0000259" key="4">
    <source>
        <dbReference type="PROSITE" id="PS50268"/>
    </source>
</evidence>
<dbReference type="InterPro" id="IPR053786">
    <property type="entry name" value="LEPRxLL_CS"/>
</dbReference>
<dbReference type="PANTHER" id="PTHR45739">
    <property type="entry name" value="MATRIX PROTEIN, PUTATIVE-RELATED"/>
    <property type="match status" value="1"/>
</dbReference>
<dbReference type="SUPFAM" id="SSF49313">
    <property type="entry name" value="Cadherin-like"/>
    <property type="match status" value="2"/>
</dbReference>
<dbReference type="InterPro" id="IPR051561">
    <property type="entry name" value="FRAS1_ECM"/>
</dbReference>
<dbReference type="InterPro" id="IPR006558">
    <property type="entry name" value="LamG-like"/>
</dbReference>
<proteinExistence type="predicted"/>
<feature type="domain" description="Cadherin" evidence="4">
    <location>
        <begin position="2171"/>
        <end position="2248"/>
    </location>
</feature>
<evidence type="ECO:0000256" key="2">
    <source>
        <dbReference type="ARBA" id="ARBA00023157"/>
    </source>
</evidence>
<dbReference type="Gene3D" id="2.60.40.3440">
    <property type="match status" value="1"/>
</dbReference>
<feature type="region of interest" description="Disordered" evidence="3">
    <location>
        <begin position="2262"/>
        <end position="2291"/>
    </location>
</feature>
<name>A0A9E4N1U0_9GAMM</name>
<dbReference type="GO" id="GO:0007156">
    <property type="term" value="P:homophilic cell adhesion via plasma membrane adhesion molecules"/>
    <property type="evidence" value="ECO:0007669"/>
    <property type="project" value="InterPro"/>
</dbReference>
<dbReference type="InterPro" id="IPR002126">
    <property type="entry name" value="Cadherin-like_dom"/>
</dbReference>
<dbReference type="SMART" id="SM00112">
    <property type="entry name" value="CA"/>
    <property type="match status" value="2"/>
</dbReference>
<feature type="region of interest" description="Disordered" evidence="3">
    <location>
        <begin position="1207"/>
        <end position="1231"/>
    </location>
</feature>
<reference evidence="5" key="1">
    <citation type="journal article" date="2021" name="Proc. Natl. Acad. Sci. U.S.A.">
        <title>Global biogeography of chemosynthetic symbionts reveals both localized and globally distributed symbiont groups. .</title>
        <authorList>
            <person name="Osvatic J.T."/>
            <person name="Wilkins L.G.E."/>
            <person name="Leibrecht L."/>
            <person name="Leray M."/>
            <person name="Zauner S."/>
            <person name="Polzin J."/>
            <person name="Camacho Y."/>
            <person name="Gros O."/>
            <person name="van Gils J.A."/>
            <person name="Eisen J.A."/>
            <person name="Petersen J.M."/>
            <person name="Yuen B."/>
        </authorList>
    </citation>
    <scope>NUCLEOTIDE SEQUENCE</scope>
    <source>
        <strain evidence="5">MAGL173</strain>
    </source>
</reference>
<dbReference type="EMBL" id="JAEPDI010000012">
    <property type="protein sequence ID" value="MCG7940145.1"/>
    <property type="molecule type" value="Genomic_DNA"/>
</dbReference>
<dbReference type="Pfam" id="PF17963">
    <property type="entry name" value="Big_9"/>
    <property type="match status" value="10"/>
</dbReference>
<dbReference type="GO" id="GO:0009653">
    <property type="term" value="P:anatomical structure morphogenesis"/>
    <property type="evidence" value="ECO:0007669"/>
    <property type="project" value="TreeGrafter"/>
</dbReference>
<dbReference type="InterPro" id="IPR015919">
    <property type="entry name" value="Cadherin-like_sf"/>
</dbReference>
<evidence type="ECO:0000313" key="6">
    <source>
        <dbReference type="Proteomes" id="UP000886687"/>
    </source>
</evidence>
<dbReference type="NCBIfam" id="NF012209">
    <property type="entry name" value="LEPR-8K"/>
    <property type="match status" value="1"/>
</dbReference>
<feature type="compositionally biased region" description="Polar residues" evidence="3">
    <location>
        <begin position="2263"/>
        <end position="2273"/>
    </location>
</feature>
<dbReference type="Gene3D" id="2.60.40.60">
    <property type="entry name" value="Cadherins"/>
    <property type="match status" value="2"/>
</dbReference>
<feature type="region of interest" description="Disordered" evidence="3">
    <location>
        <begin position="2447"/>
        <end position="2489"/>
    </location>
</feature>
<feature type="compositionally biased region" description="Polar residues" evidence="3">
    <location>
        <begin position="1207"/>
        <end position="1216"/>
    </location>
</feature>
<organism evidence="5 6">
    <name type="scientific">Candidatus Thiodiazotropha lotti</name>
    <dbReference type="NCBI Taxonomy" id="2792787"/>
    <lineage>
        <taxon>Bacteria</taxon>
        <taxon>Pseudomonadati</taxon>
        <taxon>Pseudomonadota</taxon>
        <taxon>Gammaproteobacteria</taxon>
        <taxon>Chromatiales</taxon>
        <taxon>Sedimenticolaceae</taxon>
        <taxon>Candidatus Thiodiazotropha</taxon>
    </lineage>
</organism>
<evidence type="ECO:0000256" key="1">
    <source>
        <dbReference type="ARBA" id="ARBA00022729"/>
    </source>
</evidence>
<dbReference type="Proteomes" id="UP000886687">
    <property type="component" value="Unassembled WGS sequence"/>
</dbReference>
<dbReference type="PANTHER" id="PTHR45739:SF8">
    <property type="entry name" value="FRAS1-RELATED EXTRACELLULAR MATRIX PROTEIN 1"/>
    <property type="match status" value="1"/>
</dbReference>
<dbReference type="InterPro" id="IPR025592">
    <property type="entry name" value="DUF4347"/>
</dbReference>
<dbReference type="Pfam" id="PF13385">
    <property type="entry name" value="Laminin_G_3"/>
    <property type="match status" value="1"/>
</dbReference>
<feature type="domain" description="Cadherin" evidence="4">
    <location>
        <begin position="2042"/>
        <end position="2154"/>
    </location>
</feature>
<dbReference type="GO" id="GO:0005509">
    <property type="term" value="F:calcium ion binding"/>
    <property type="evidence" value="ECO:0007669"/>
    <property type="project" value="InterPro"/>
</dbReference>
<protein>
    <submittedName>
        <fullName evidence="5">Ig-like domain-containing protein</fullName>
    </submittedName>
</protein>
<dbReference type="CDD" id="cd11304">
    <property type="entry name" value="Cadherin_repeat"/>
    <property type="match status" value="2"/>
</dbReference>